<dbReference type="GO" id="GO:0008712">
    <property type="term" value="F:ADP-glyceromanno-heptose 6-epimerase activity"/>
    <property type="evidence" value="ECO:0007669"/>
    <property type="project" value="InterPro"/>
</dbReference>
<proteinExistence type="predicted"/>
<dbReference type="InterPro" id="IPR036291">
    <property type="entry name" value="NAD(P)-bd_dom_sf"/>
</dbReference>
<keyword evidence="7" id="KW-1185">Reference proteome</keyword>
<keyword evidence="3" id="KW-0119">Carbohydrate metabolism</keyword>
<dbReference type="Proteomes" id="UP000009374">
    <property type="component" value="Unassembled WGS sequence"/>
</dbReference>
<evidence type="ECO:0000313" key="6">
    <source>
        <dbReference type="EMBL" id="EES51903.1"/>
    </source>
</evidence>
<evidence type="ECO:0000256" key="4">
    <source>
        <dbReference type="SAM" id="MobiDB-lite"/>
    </source>
</evidence>
<gene>
    <name evidence="6" type="ORF">UBAL3_95450123</name>
</gene>
<dbReference type="Pfam" id="PF01370">
    <property type="entry name" value="Epimerase"/>
    <property type="match status" value="1"/>
</dbReference>
<evidence type="ECO:0000256" key="1">
    <source>
        <dbReference type="ARBA" id="ARBA00022857"/>
    </source>
</evidence>
<dbReference type="SUPFAM" id="SSF51735">
    <property type="entry name" value="NAD(P)-binding Rossmann-fold domains"/>
    <property type="match status" value="1"/>
</dbReference>
<dbReference type="InterPro" id="IPR001509">
    <property type="entry name" value="Epimerase_deHydtase"/>
</dbReference>
<reference evidence="6 7" key="1">
    <citation type="journal article" date="2009" name="Appl. Environ. Microbiol.">
        <title>Community genomic and proteomic analyses of chemoautotrophic iron-oxidizing "Leptospirillum rubarum" (Group II) and "Leptospirillum ferrodiazotrophum" (Group III) bacteria in acid mine drainage biofilms.</title>
        <authorList>
            <person name="Goltsman D.S."/>
            <person name="Denef V.J."/>
            <person name="Singer S.W."/>
            <person name="VerBerkmoes N.C."/>
            <person name="Lefsrud M."/>
            <person name="Mueller R.S."/>
            <person name="Dick G.J."/>
            <person name="Sun C.L."/>
            <person name="Wheeler K.E."/>
            <person name="Zemla A."/>
            <person name="Baker B.J."/>
            <person name="Hauser L."/>
            <person name="Land M."/>
            <person name="Shah M.B."/>
            <person name="Thelen M.P."/>
            <person name="Hettich R.L."/>
            <person name="Banfield J.F."/>
        </authorList>
    </citation>
    <scope>NUCLEOTIDE SEQUENCE [LARGE SCALE GENOMIC DNA]</scope>
</reference>
<keyword evidence="1" id="KW-0521">NADP</keyword>
<dbReference type="Gene3D" id="3.90.25.10">
    <property type="entry name" value="UDP-galactose 4-epimerase, domain 1"/>
    <property type="match status" value="1"/>
</dbReference>
<dbReference type="GO" id="GO:0050661">
    <property type="term" value="F:NADP binding"/>
    <property type="evidence" value="ECO:0007669"/>
    <property type="project" value="InterPro"/>
</dbReference>
<dbReference type="GO" id="GO:0005975">
    <property type="term" value="P:carbohydrate metabolic process"/>
    <property type="evidence" value="ECO:0007669"/>
    <property type="project" value="InterPro"/>
</dbReference>
<dbReference type="AlphaFoldDB" id="C6HZW5"/>
<dbReference type="NCBIfam" id="TIGR02197">
    <property type="entry name" value="heptose_epim"/>
    <property type="match status" value="1"/>
</dbReference>
<dbReference type="PANTHER" id="PTHR43103">
    <property type="entry name" value="NUCLEOSIDE-DIPHOSPHATE-SUGAR EPIMERASE"/>
    <property type="match status" value="1"/>
</dbReference>
<protein>
    <submittedName>
        <fullName evidence="6">ADP-L-glycero-D-manno-heptose-6-epimerase</fullName>
    </submittedName>
</protein>
<accession>C6HZW5</accession>
<evidence type="ECO:0000256" key="2">
    <source>
        <dbReference type="ARBA" id="ARBA00023235"/>
    </source>
</evidence>
<dbReference type="EMBL" id="GG693884">
    <property type="protein sequence ID" value="EES51903.1"/>
    <property type="molecule type" value="Genomic_DNA"/>
</dbReference>
<dbReference type="InterPro" id="IPR011912">
    <property type="entry name" value="Heptose_epim"/>
</dbReference>
<dbReference type="Gene3D" id="3.40.50.720">
    <property type="entry name" value="NAD(P)-binding Rossmann-like Domain"/>
    <property type="match status" value="1"/>
</dbReference>
<dbReference type="PANTHER" id="PTHR43103:SF3">
    <property type="entry name" value="ADP-L-GLYCERO-D-MANNO-HEPTOSE-6-EPIMERASE"/>
    <property type="match status" value="1"/>
</dbReference>
<name>C6HZW5_9BACT</name>
<feature type="region of interest" description="Disordered" evidence="4">
    <location>
        <begin position="19"/>
        <end position="43"/>
    </location>
</feature>
<evidence type="ECO:0000313" key="7">
    <source>
        <dbReference type="Proteomes" id="UP000009374"/>
    </source>
</evidence>
<evidence type="ECO:0000256" key="3">
    <source>
        <dbReference type="ARBA" id="ARBA00023277"/>
    </source>
</evidence>
<keyword evidence="2" id="KW-0413">Isomerase</keyword>
<organism evidence="6 7">
    <name type="scientific">Leptospirillum ferrodiazotrophum</name>
    <dbReference type="NCBI Taxonomy" id="412449"/>
    <lineage>
        <taxon>Bacteria</taxon>
        <taxon>Pseudomonadati</taxon>
        <taxon>Nitrospirota</taxon>
        <taxon>Nitrospiria</taxon>
        <taxon>Nitrospirales</taxon>
        <taxon>Nitrospiraceae</taxon>
        <taxon>Leptospirillum</taxon>
    </lineage>
</organism>
<evidence type="ECO:0000259" key="5">
    <source>
        <dbReference type="Pfam" id="PF01370"/>
    </source>
</evidence>
<feature type="domain" description="NAD-dependent epimerase/dehydratase" evidence="5">
    <location>
        <begin position="97"/>
        <end position="326"/>
    </location>
</feature>
<sequence>MEIGAAFCHNGAVAIGSHRREPLEFPPESAGREGPRGLVPLQFRRQPGGRSRRIGILENLTTGSLCERRGSAPFSRPAASGRRKGGVNDERIFMRYLVTGGAGFIGSNLVRRLEADGHDVTVIDDLSSGHFKNLVGFRGDFYPEELSRMDLISVFSGRPAFDAIFHQASITDTTVMDQRFMMERNVEGFRRVIDYALRHTLPVVYASSAGVYGANPSPQTETQTPAPMNVYGFSKAVLDNIAAQAAKGYSRTIVGLRYFNVFGPGEDFKGAAASMIYQLYRQMKAGKAPRIFKWGEQGRDFVYVGDVVEANLRALSSRRSGSFNVGSGSFTTFNTLVDTLRESLKLDVKTEYFDNPYDFYQEHTHADIQAAKEAFGYSPQTTVVEGIREYVRILESRGR</sequence>